<gene>
    <name evidence="4" type="ORF">XhyaCFBP1156_00010</name>
</gene>
<feature type="domain" description="Teneurin-like YD-shell" evidence="3">
    <location>
        <begin position="23"/>
        <end position="122"/>
    </location>
</feature>
<evidence type="ECO:0000313" key="4">
    <source>
        <dbReference type="EMBL" id="PPU99609.1"/>
    </source>
</evidence>
<dbReference type="NCBIfam" id="TIGR03696">
    <property type="entry name" value="Rhs_assc_core"/>
    <property type="match status" value="1"/>
</dbReference>
<name>A0A2S7F2U3_9XANT</name>
<evidence type="ECO:0000259" key="3">
    <source>
        <dbReference type="Pfam" id="PF25023"/>
    </source>
</evidence>
<sequence>MDRLCMKIFLCLGLLLLSSLVEAQTVKYIHTDALGSIVAVTDANANIIERREYEPYGAQSSPVVQDGPGYTGHVQDAATGLTYMQQRYYDSSIERFLSVDPVLADGNTGGNFNRYRYAANNPYRFTDPDGRQEMAAERFGDSYGSWTPDERVPFEAVAVPATAALVAITPLVGPELALGLRVITRNVVEQPKLTGDQAKNLARFEKKFSKENRNVEVSHSKDGTVTFKNEVPGRVAGSKAVYEKTVDSSGKTTAATKTTYDPKGYSIHVKDKLK</sequence>
<dbReference type="PANTHER" id="PTHR32305:SF17">
    <property type="entry name" value="TRNA NUCLEASE WAPA"/>
    <property type="match status" value="1"/>
</dbReference>
<dbReference type="OrthoDB" id="9816400at2"/>
<dbReference type="AlphaFoldDB" id="A0A2S7F2U3"/>
<dbReference type="InterPro" id="IPR056823">
    <property type="entry name" value="TEN-like_YD-shell"/>
</dbReference>
<dbReference type="InterPro" id="IPR022385">
    <property type="entry name" value="Rhs_assc_core"/>
</dbReference>
<protein>
    <recommendedName>
        <fullName evidence="3">Teneurin-like YD-shell domain-containing protein</fullName>
    </recommendedName>
</protein>
<feature type="signal peptide" evidence="2">
    <location>
        <begin position="1"/>
        <end position="23"/>
    </location>
</feature>
<dbReference type="EMBL" id="MDEG01000001">
    <property type="protein sequence ID" value="PPU99609.1"/>
    <property type="molecule type" value="Genomic_DNA"/>
</dbReference>
<keyword evidence="1" id="KW-0677">Repeat</keyword>
<feature type="chain" id="PRO_5015710764" description="Teneurin-like YD-shell domain-containing protein" evidence="2">
    <location>
        <begin position="24"/>
        <end position="274"/>
    </location>
</feature>
<proteinExistence type="predicted"/>
<dbReference type="Gene3D" id="2.180.10.10">
    <property type="entry name" value="RHS repeat-associated core"/>
    <property type="match status" value="1"/>
</dbReference>
<dbReference type="Pfam" id="PF25023">
    <property type="entry name" value="TEN_YD-shell"/>
    <property type="match status" value="1"/>
</dbReference>
<dbReference type="Proteomes" id="UP000238261">
    <property type="component" value="Unassembled WGS sequence"/>
</dbReference>
<organism evidence="4 5">
    <name type="scientific">Xanthomonas hyacinthi</name>
    <dbReference type="NCBI Taxonomy" id="56455"/>
    <lineage>
        <taxon>Bacteria</taxon>
        <taxon>Pseudomonadati</taxon>
        <taxon>Pseudomonadota</taxon>
        <taxon>Gammaproteobacteria</taxon>
        <taxon>Lysobacterales</taxon>
        <taxon>Lysobacteraceae</taxon>
        <taxon>Xanthomonas</taxon>
    </lineage>
</organism>
<keyword evidence="5" id="KW-1185">Reference proteome</keyword>
<evidence type="ECO:0000313" key="5">
    <source>
        <dbReference type="Proteomes" id="UP000238261"/>
    </source>
</evidence>
<evidence type="ECO:0000256" key="1">
    <source>
        <dbReference type="ARBA" id="ARBA00022737"/>
    </source>
</evidence>
<evidence type="ECO:0000256" key="2">
    <source>
        <dbReference type="SAM" id="SignalP"/>
    </source>
</evidence>
<dbReference type="InterPro" id="IPR050708">
    <property type="entry name" value="T6SS_VgrG/RHS"/>
</dbReference>
<accession>A0A2S7F2U3</accession>
<comment type="caution">
    <text evidence="4">The sequence shown here is derived from an EMBL/GenBank/DDBJ whole genome shotgun (WGS) entry which is preliminary data.</text>
</comment>
<dbReference type="PANTHER" id="PTHR32305">
    <property type="match status" value="1"/>
</dbReference>
<keyword evidence="2" id="KW-0732">Signal</keyword>
<reference evidence="5" key="1">
    <citation type="submission" date="2016-08" db="EMBL/GenBank/DDBJ databases">
        <authorList>
            <person name="Merda D."/>
            <person name="Briand M."/>
            <person name="Taghouti G."/>
            <person name="Carrere S."/>
            <person name="Gouzy J."/>
            <person name="Portier P."/>
            <person name="Jacques M.-A."/>
            <person name="Fischer-Le Saux M."/>
        </authorList>
    </citation>
    <scope>NUCLEOTIDE SEQUENCE [LARGE SCALE GENOMIC DNA]</scope>
    <source>
        <strain evidence="5">CFBP1156</strain>
    </source>
</reference>